<sequence>MVGNLLFVIICKDNLNSLYRKFLWQIQNKIIYNKILIRKRIIFKVQIRLILSLVEKINNMLKVNHR</sequence>
<keyword evidence="2" id="KW-1185">Reference proteome</keyword>
<proteinExistence type="predicted"/>
<evidence type="ECO:0000313" key="2">
    <source>
        <dbReference type="Proteomes" id="UP000008320"/>
    </source>
</evidence>
<dbReference type="EMBL" id="CP000236">
    <property type="protein sequence ID" value="ABD45309.1"/>
    <property type="molecule type" value="Genomic_DNA"/>
</dbReference>
<reference evidence="1 2" key="1">
    <citation type="journal article" date="2006" name="PLoS Genet.">
        <title>Comparative genomics of emerging human ehrlichiosis agents.</title>
        <authorList>
            <person name="Dunning Hotopp J.C."/>
            <person name="Lin M."/>
            <person name="Madupu R."/>
            <person name="Crabtree J."/>
            <person name="Angiuoli S.V."/>
            <person name="Eisen J.A."/>
            <person name="Seshadri R."/>
            <person name="Ren Q."/>
            <person name="Wu M."/>
            <person name="Utterback T.R."/>
            <person name="Smith S."/>
            <person name="Lewis M."/>
            <person name="Khouri H."/>
            <person name="Zhang C."/>
            <person name="Niu H."/>
            <person name="Lin Q."/>
            <person name="Ohashi N."/>
            <person name="Zhi N."/>
            <person name="Nelson W."/>
            <person name="Brinkac L.M."/>
            <person name="Dodson R.J."/>
            <person name="Rosovitz M.J."/>
            <person name="Sundaram J."/>
            <person name="Daugherty S.C."/>
            <person name="Davidsen T."/>
            <person name="Durkin A.S."/>
            <person name="Gwinn M."/>
            <person name="Haft D.H."/>
            <person name="Selengut J.D."/>
            <person name="Sullivan S.A."/>
            <person name="Zafar N."/>
            <person name="Zhou L."/>
            <person name="Benahmed F."/>
            <person name="Forberger H."/>
            <person name="Halpin R."/>
            <person name="Mulligan S."/>
            <person name="Robinson J."/>
            <person name="White O."/>
            <person name="Rikihisa Y."/>
            <person name="Tettelin H."/>
        </authorList>
    </citation>
    <scope>NUCLEOTIDE SEQUENCE [LARGE SCALE GENOMIC DNA]</scope>
    <source>
        <strain evidence="2">ATCC CRL-10679 / Arkansas</strain>
    </source>
</reference>
<dbReference type="AlphaFoldDB" id="Q2GGE2"/>
<gene>
    <name evidence="1" type="ordered locus">ECH_0685</name>
</gene>
<dbReference type="HOGENOM" id="CLU_2824279_0_0_5"/>
<protein>
    <submittedName>
        <fullName evidence="1">Uncharacterized protein</fullName>
    </submittedName>
</protein>
<accession>Q2GGE2</accession>
<evidence type="ECO:0000313" key="1">
    <source>
        <dbReference type="EMBL" id="ABD45309.1"/>
    </source>
</evidence>
<dbReference type="Proteomes" id="UP000008320">
    <property type="component" value="Chromosome"/>
</dbReference>
<dbReference type="KEGG" id="ech:ECH_0685"/>
<name>Q2GGE2_EHRCR</name>
<organism evidence="1 2">
    <name type="scientific">Ehrlichia chaffeensis (strain ATCC CRL-10679 / Arkansas)</name>
    <dbReference type="NCBI Taxonomy" id="205920"/>
    <lineage>
        <taxon>Bacteria</taxon>
        <taxon>Pseudomonadati</taxon>
        <taxon>Pseudomonadota</taxon>
        <taxon>Alphaproteobacteria</taxon>
        <taxon>Rickettsiales</taxon>
        <taxon>Anaplasmataceae</taxon>
        <taxon>Ehrlichia</taxon>
    </lineage>
</organism>